<evidence type="ECO:0000313" key="2">
    <source>
        <dbReference type="Proteomes" id="UP000063434"/>
    </source>
</evidence>
<organism evidence="1 2">
    <name type="scientific">Pseudomonas fluorescens</name>
    <dbReference type="NCBI Taxonomy" id="294"/>
    <lineage>
        <taxon>Bacteria</taxon>
        <taxon>Pseudomonadati</taxon>
        <taxon>Pseudomonadota</taxon>
        <taxon>Gammaproteobacteria</taxon>
        <taxon>Pseudomonadales</taxon>
        <taxon>Pseudomonadaceae</taxon>
        <taxon>Pseudomonas</taxon>
    </lineage>
</organism>
<evidence type="ECO:0000313" key="1">
    <source>
        <dbReference type="EMBL" id="KWV78591.1"/>
    </source>
</evidence>
<dbReference type="AlphaFoldDB" id="A0A109L060"/>
<gene>
    <name evidence="1" type="ORF">PFL603g_01748</name>
</gene>
<accession>A0A109L060</accession>
<dbReference type="EMBL" id="LCYC01000018">
    <property type="protein sequence ID" value="KWV78591.1"/>
    <property type="molecule type" value="Genomic_DNA"/>
</dbReference>
<comment type="caution">
    <text evidence="1">The sequence shown here is derived from an EMBL/GenBank/DDBJ whole genome shotgun (WGS) entry which is preliminary data.</text>
</comment>
<proteinExistence type="predicted"/>
<reference evidence="1 2" key="1">
    <citation type="submission" date="2015-05" db="EMBL/GenBank/DDBJ databases">
        <title>A genomic and transcriptomic approach to investigate the blue pigment phenotype in Pseudomonas fluorescens.</title>
        <authorList>
            <person name="Andreani N.A."/>
            <person name="Cardazzo B."/>
        </authorList>
    </citation>
    <scope>NUCLEOTIDE SEQUENCE [LARGE SCALE GENOMIC DNA]</scope>
    <source>
        <strain evidence="1 2">Ps_40</strain>
    </source>
</reference>
<sequence>MGMTSTGKLSAGVLEFLAICDQCQRPRNTGNHAKCSKIRQRIHAARNQQNGDARSMNGGDQ</sequence>
<name>A0A109L060_PSEFL</name>
<dbReference type="PATRIC" id="fig|294.195.peg.1853"/>
<dbReference type="Proteomes" id="UP000063434">
    <property type="component" value="Unassembled WGS sequence"/>
</dbReference>
<protein>
    <submittedName>
        <fullName evidence="1">Uncharacterized protein</fullName>
    </submittedName>
</protein>